<keyword evidence="2" id="KW-0539">Nucleus</keyword>
<evidence type="ECO:0000313" key="5">
    <source>
        <dbReference type="Proteomes" id="UP001370490"/>
    </source>
</evidence>
<keyword evidence="5" id="KW-1185">Reference proteome</keyword>
<gene>
    <name evidence="4" type="ORF">RJ641_019926</name>
</gene>
<name>A0AAN8UL57_9MAGN</name>
<comment type="subcellular location">
    <subcellularLocation>
        <location evidence="1">Nucleus</location>
    </subcellularLocation>
</comment>
<dbReference type="PANTHER" id="PTHR33172">
    <property type="entry name" value="OS08G0516900 PROTEIN"/>
    <property type="match status" value="1"/>
</dbReference>
<feature type="compositionally biased region" description="Low complexity" evidence="3">
    <location>
        <begin position="84"/>
        <end position="123"/>
    </location>
</feature>
<dbReference type="PANTHER" id="PTHR33172:SF29">
    <property type="entry name" value="OS06G0559400 PROTEIN"/>
    <property type="match status" value="1"/>
</dbReference>
<dbReference type="AlphaFoldDB" id="A0AAN8UL57"/>
<protein>
    <submittedName>
        <fullName evidence="4">Uncharacterized protein</fullName>
    </submittedName>
</protein>
<dbReference type="GO" id="GO:0005634">
    <property type="term" value="C:nucleus"/>
    <property type="evidence" value="ECO:0007669"/>
    <property type="project" value="UniProtKB-SubCell"/>
</dbReference>
<sequence length="236" mass="26031">MLPLKSSQTPWFFPFKIIECFLETHEQNQGLFFFLVLLSIMSEGGRQMVQGGFLMSPSNKAFTQEDEDPWIDMEVHEDSMGTTSSISFEDSSSSSIGSPSSLDLLEDASSSSPTTSSPSSSVSDDPLFHISGLMDQLPIKRGLSKFFQGKSQSFTSLSKVSSIEDLAKKENPYNRRVKACKSYGCGLNIHRIHTPKATISKKSSRGLISSSSFTSRKKSFLGSCRPPPFPIQQKNC</sequence>
<dbReference type="EMBL" id="JBAMMX010000025">
    <property type="protein sequence ID" value="KAK6914809.1"/>
    <property type="molecule type" value="Genomic_DNA"/>
</dbReference>
<proteinExistence type="predicted"/>
<reference evidence="4 5" key="1">
    <citation type="submission" date="2023-12" db="EMBL/GenBank/DDBJ databases">
        <title>A high-quality genome assembly for Dillenia turbinata (Dilleniales).</title>
        <authorList>
            <person name="Chanderbali A."/>
        </authorList>
    </citation>
    <scope>NUCLEOTIDE SEQUENCE [LARGE SCALE GENOMIC DNA]</scope>
    <source>
        <strain evidence="4">LSX21</strain>
        <tissue evidence="4">Leaf</tissue>
    </source>
</reference>
<comment type="caution">
    <text evidence="4">The sequence shown here is derived from an EMBL/GenBank/DDBJ whole genome shotgun (WGS) entry which is preliminary data.</text>
</comment>
<dbReference type="InterPro" id="IPR051992">
    <property type="entry name" value="OxStress_Response_Reg"/>
</dbReference>
<evidence type="ECO:0000256" key="3">
    <source>
        <dbReference type="SAM" id="MobiDB-lite"/>
    </source>
</evidence>
<evidence type="ECO:0000256" key="1">
    <source>
        <dbReference type="ARBA" id="ARBA00004123"/>
    </source>
</evidence>
<dbReference type="Proteomes" id="UP001370490">
    <property type="component" value="Unassembled WGS sequence"/>
</dbReference>
<evidence type="ECO:0000256" key="2">
    <source>
        <dbReference type="ARBA" id="ARBA00023242"/>
    </source>
</evidence>
<organism evidence="4 5">
    <name type="scientific">Dillenia turbinata</name>
    <dbReference type="NCBI Taxonomy" id="194707"/>
    <lineage>
        <taxon>Eukaryota</taxon>
        <taxon>Viridiplantae</taxon>
        <taxon>Streptophyta</taxon>
        <taxon>Embryophyta</taxon>
        <taxon>Tracheophyta</taxon>
        <taxon>Spermatophyta</taxon>
        <taxon>Magnoliopsida</taxon>
        <taxon>eudicotyledons</taxon>
        <taxon>Gunneridae</taxon>
        <taxon>Pentapetalae</taxon>
        <taxon>Dilleniales</taxon>
        <taxon>Dilleniaceae</taxon>
        <taxon>Dillenia</taxon>
    </lineage>
</organism>
<feature type="region of interest" description="Disordered" evidence="3">
    <location>
        <begin position="82"/>
        <end position="123"/>
    </location>
</feature>
<evidence type="ECO:0000313" key="4">
    <source>
        <dbReference type="EMBL" id="KAK6914809.1"/>
    </source>
</evidence>
<accession>A0AAN8UL57</accession>
<dbReference type="GO" id="GO:0006950">
    <property type="term" value="P:response to stress"/>
    <property type="evidence" value="ECO:0007669"/>
    <property type="project" value="UniProtKB-ARBA"/>
</dbReference>